<comment type="caution">
    <text evidence="3">The sequence shown here is derived from an EMBL/GenBank/DDBJ whole genome shotgun (WGS) entry which is preliminary data.</text>
</comment>
<feature type="region of interest" description="Disordered" evidence="1">
    <location>
        <begin position="1168"/>
        <end position="1195"/>
    </location>
</feature>
<evidence type="ECO:0000313" key="4">
    <source>
        <dbReference type="Proteomes" id="UP000618931"/>
    </source>
</evidence>
<dbReference type="RefSeq" id="WP_196295293.1">
    <property type="nucleotide sequence ID" value="NZ_JADQDM010000019.1"/>
</dbReference>
<dbReference type="Proteomes" id="UP000618931">
    <property type="component" value="Unassembled WGS sequence"/>
</dbReference>
<evidence type="ECO:0000313" key="3">
    <source>
        <dbReference type="EMBL" id="MBF9223871.1"/>
    </source>
</evidence>
<keyword evidence="4" id="KW-1185">Reference proteome</keyword>
<gene>
    <name evidence="3" type="ORF">I2H31_22410</name>
</gene>
<feature type="compositionally biased region" description="Polar residues" evidence="1">
    <location>
        <begin position="1171"/>
        <end position="1186"/>
    </location>
</feature>
<reference evidence="3 4" key="1">
    <citation type="submission" date="2020-11" db="EMBL/GenBank/DDBJ databases">
        <authorList>
            <person name="Kim M.K."/>
        </authorList>
    </citation>
    <scope>NUCLEOTIDE SEQUENCE [LARGE SCALE GENOMIC DNA]</scope>
    <source>
        <strain evidence="3 4">BT662</strain>
    </source>
</reference>
<proteinExistence type="predicted"/>
<feature type="domain" description="Novel STAND NTPase 1" evidence="2">
    <location>
        <begin position="20"/>
        <end position="504"/>
    </location>
</feature>
<evidence type="ECO:0000259" key="2">
    <source>
        <dbReference type="Pfam" id="PF20703"/>
    </source>
</evidence>
<dbReference type="EMBL" id="JADQDM010000019">
    <property type="protein sequence ID" value="MBF9223871.1"/>
    <property type="molecule type" value="Genomic_DNA"/>
</dbReference>
<name>A0ABS0IA78_9BACT</name>
<accession>A0ABS0IA78</accession>
<sequence length="1563" mass="172805">MDVNYAAASSLFGLGEPICPYTGLRTFTEEEAIYFRGREGHVGKCLALLAAERFVMITGASGDGKSSLVFAGLLPEVRAGFVRARHGTWAVATFRPERSPLHNLARALAEALGLPSSRSVETELGQGFSSLVQLYQTSALNPPAPDPALPAADQRRQQRQAANLLLVVDQFEEFFTNPENYEGGAPNAAAQTTVNLLLETARLAREQQLPIYVVCTMRSDFVGQCAEFRGLIEQVGASQYFVPRLLRHEFAQVIRDPAQLSGNRISERLVQRLLYDVGQGQDQLPVLQHALRRIWLAADEGREEMDLRHYAMVGGLSDELPEADRPRFEAWKAALPAHQQKFLLANPGLRNVLDAHANQLYFEANERYNQDFQPPLPPGTAERVIEQTFRVLTRTDGQRVVRNRVTGAQITAILDDASLPWPVVCRILRPFRAEGTTFLSPFLSEGEDDRAVLPPDAVLDISHESLIRNWNKLTEWAASEAKDVQIANDFTKQAGRWQESGENPGFLLPIGLYTFFSGWHANKKGADKWLAYYQQANPDASLKQGAAGAPVGVLTRYLATSRRHLWSQLLAARYGVWRLTAAILLPLVLLGGSIWWWKQRKMQSDYVAGALVEGGRATLSDYAQQMRHMAEERDRADSLLKRGNGLLESAKTRKDSASATLLVDQATKALQSSAAVLPAKDIARFILNADRLRSEVYLPLFSTRRADDYSFANMLSVLKDDTLALDAELSMYALVDNMKYDRVEKENPLISPVLDDLLLRLGQAGDIARPPGNASAAPTERQRRLAVLTGRTVMALSYYLACDTQCQVSIRPDSAEHRAVRKKLERSRAALLQKMRGYAKWEIETRTGTAPSPVAFGFCLRVLLGQGHDSATELQFLNGLSPLDTTSARQFNRFFPSDLGLYTQISENHTKFIPYGGGYLTVAMAFAALGNQAKVLQCLDTLRAQEGVPAIYRAYPSSADEYTFRDSAKTNSCLALVPYLIKYELLDANSTHGLLAKCAQASGLAFNEMYAAAVYSLLSVKPLPAVFDAGQDATSQISPNSRIFLSWGGQPARMGGVSLERLNADRVSFSLTEQARDKAWAALQGANATIANAETMFAGSTKPGRPTPAATANQYTVDCNKLFLDAFWAKTYGIYLKEIKQIPAESEQYFAQFTRSLQALQQRLRGGAPANQASRLSGNTKASQPRNAAKKRLAEPRIGSKVGTTQLGDDVQSATTFLQSSSRPEVWALENLALVAHYTCSFDAFFQYELEYQAKQENPDWQAVKLLDSTAFAEARMPYPNLVLIRAIAKTHVRGNAFREQRNLLLLTIEEAIRQKRESRGSDSAKSVANKLLNLNRQLLKIESSSGGFYGAHYRVAMDNALHEYALEVARGGNIVAAFAMADSIIATTSYTLPQMNYEHKIKISEQAMLTNSQYAHPVLDNFLAEYLSKTNAGVVTSEAEEDGVIFPSASILAVCFWRPFVDKSQLDTIPLVAHSLTYRLNKVPLTIGLNAPFKADGLADDVYKANEEITNSPFALGFTRFMFINQALLGYAHLVTKAPGNGWYEYDEEGLTLPADYFSFGD</sequence>
<protein>
    <recommendedName>
        <fullName evidence="2">Novel STAND NTPase 1 domain-containing protein</fullName>
    </recommendedName>
</protein>
<dbReference type="InterPro" id="IPR049052">
    <property type="entry name" value="nSTAND1"/>
</dbReference>
<evidence type="ECO:0000256" key="1">
    <source>
        <dbReference type="SAM" id="MobiDB-lite"/>
    </source>
</evidence>
<dbReference type="Pfam" id="PF20703">
    <property type="entry name" value="nSTAND1"/>
    <property type="match status" value="1"/>
</dbReference>
<organism evidence="3 4">
    <name type="scientific">Hymenobacter ruricola</name>
    <dbReference type="NCBI Taxonomy" id="2791023"/>
    <lineage>
        <taxon>Bacteria</taxon>
        <taxon>Pseudomonadati</taxon>
        <taxon>Bacteroidota</taxon>
        <taxon>Cytophagia</taxon>
        <taxon>Cytophagales</taxon>
        <taxon>Hymenobacteraceae</taxon>
        <taxon>Hymenobacter</taxon>
    </lineage>
</organism>